<dbReference type="RefSeq" id="WP_161261088.1">
    <property type="nucleotide sequence ID" value="NZ_JAFBDC010000003.1"/>
</dbReference>
<gene>
    <name evidence="1" type="ORF">GTO89_05615</name>
</gene>
<evidence type="ECO:0000313" key="1">
    <source>
        <dbReference type="EMBL" id="MZP42515.1"/>
    </source>
</evidence>
<protein>
    <submittedName>
        <fullName evidence="1">Uncharacterized protein</fullName>
    </submittedName>
</protein>
<dbReference type="Proteomes" id="UP000471031">
    <property type="component" value="Unassembled WGS sequence"/>
</dbReference>
<sequence>MVDFSTDVGDIVYPDDIRRLDRFVNQLRDGDELVISVDANDAHQTDSILTFLRKNGMNFHTEGSHDGREYYIVARRKLH</sequence>
<name>A0A845LDH1_HELGE</name>
<organism evidence="1 2">
    <name type="scientific">Heliomicrobium gestii</name>
    <name type="common">Heliobacterium gestii</name>
    <dbReference type="NCBI Taxonomy" id="2699"/>
    <lineage>
        <taxon>Bacteria</taxon>
        <taxon>Bacillati</taxon>
        <taxon>Bacillota</taxon>
        <taxon>Clostridia</taxon>
        <taxon>Eubacteriales</taxon>
        <taxon>Heliobacteriaceae</taxon>
        <taxon>Heliomicrobium</taxon>
    </lineage>
</organism>
<evidence type="ECO:0000313" key="2">
    <source>
        <dbReference type="Proteomes" id="UP000471031"/>
    </source>
</evidence>
<keyword evidence="2" id="KW-1185">Reference proteome</keyword>
<proteinExistence type="predicted"/>
<comment type="caution">
    <text evidence="1">The sequence shown here is derived from an EMBL/GenBank/DDBJ whole genome shotgun (WGS) entry which is preliminary data.</text>
</comment>
<dbReference type="AlphaFoldDB" id="A0A845LDH1"/>
<dbReference type="EMBL" id="WXEX01000004">
    <property type="protein sequence ID" value="MZP42515.1"/>
    <property type="molecule type" value="Genomic_DNA"/>
</dbReference>
<reference evidence="1 2" key="1">
    <citation type="submission" date="2020-01" db="EMBL/GenBank/DDBJ databases">
        <title>Whole genome sequence of Heliobacterium gestii DSM 11169.</title>
        <authorList>
            <person name="Kyndt J.A."/>
            <person name="Meyer T.E."/>
        </authorList>
    </citation>
    <scope>NUCLEOTIDE SEQUENCE [LARGE SCALE GENOMIC DNA]</scope>
    <source>
        <strain evidence="1 2">DSM 11169</strain>
    </source>
</reference>
<accession>A0A845LDH1</accession>
<dbReference type="OrthoDB" id="1725415at2"/>